<dbReference type="AlphaFoldDB" id="A0A5D3FGA4"/>
<dbReference type="RefSeq" id="WP_148763578.1">
    <property type="nucleotide sequence ID" value="NZ_VSRQ01000005.1"/>
</dbReference>
<gene>
    <name evidence="3" type="ORF">FXF68_26190</name>
</gene>
<feature type="compositionally biased region" description="Low complexity" evidence="1">
    <location>
        <begin position="12"/>
        <end position="35"/>
    </location>
</feature>
<sequence>MSAPRDTRDTAEPAGTPTVPAAPAESAAPASLRPPAFGLEAPWWAAESAADTVPLTGAPATPPAPRPAPDDATAEPAPADDAPADDAPATDATGEDATGTAAGSTDAPGTDATATDAGSADAGSDGVQAAAETPSAPGTAGPAAPPPGTLVAGLGVPSVDSRRAVPALPLVKPPPAFGETDPDGFPAVRPQDDATDDVLADEPAPAPPESSETRVAQAEPSPAEAPGVEETAVDDTAVDESAFEKARRAEDESSASLAPVLVPDAILPPGVVPPTGSGPFPTGGEPAAVTAEQHTVITPVYHAEGGVPIDTPPPPGAPPRRTPRGGDGGNKSRIVLIGGGAALILAAAVGLFAIGADSGGGKNGKTSGSPATQAAPAVTPSSATRAPVDISDEKTDTQDLTFRDVFPTQVIQLGGRTYSRERWSLNRDVSYAARGSMLRALLQEQCRKIVRATYIDKGRALAVTSGIAVLPTKDAALRISKAGSPAKYEWFRGMGGKHAPDLDRAGGYAAATVRGRYVAYAYVQWADGKQAKPGDPVIKEAAQQFLDYDLRPILARAGG</sequence>
<feature type="region of interest" description="Disordered" evidence="1">
    <location>
        <begin position="303"/>
        <end position="331"/>
    </location>
</feature>
<evidence type="ECO:0000256" key="2">
    <source>
        <dbReference type="SAM" id="Phobius"/>
    </source>
</evidence>
<evidence type="ECO:0000313" key="4">
    <source>
        <dbReference type="Proteomes" id="UP000323505"/>
    </source>
</evidence>
<feature type="region of interest" description="Disordered" evidence="1">
    <location>
        <begin position="48"/>
        <end position="235"/>
    </location>
</feature>
<evidence type="ECO:0000256" key="1">
    <source>
        <dbReference type="SAM" id="MobiDB-lite"/>
    </source>
</evidence>
<evidence type="ECO:0000313" key="3">
    <source>
        <dbReference type="EMBL" id="TYK47281.1"/>
    </source>
</evidence>
<keyword evidence="2" id="KW-1133">Transmembrane helix</keyword>
<keyword evidence="4" id="KW-1185">Reference proteome</keyword>
<protein>
    <submittedName>
        <fullName evidence="3">Uncharacterized protein</fullName>
    </submittedName>
</protein>
<organism evidence="3 4">
    <name type="scientific">Actinomadura decatromicini</name>
    <dbReference type="NCBI Taxonomy" id="2604572"/>
    <lineage>
        <taxon>Bacteria</taxon>
        <taxon>Bacillati</taxon>
        <taxon>Actinomycetota</taxon>
        <taxon>Actinomycetes</taxon>
        <taxon>Streptosporangiales</taxon>
        <taxon>Thermomonosporaceae</taxon>
        <taxon>Actinomadura</taxon>
    </lineage>
</organism>
<dbReference type="Proteomes" id="UP000323505">
    <property type="component" value="Unassembled WGS sequence"/>
</dbReference>
<keyword evidence="2" id="KW-0812">Transmembrane</keyword>
<comment type="caution">
    <text evidence="3">The sequence shown here is derived from an EMBL/GenBank/DDBJ whole genome shotgun (WGS) entry which is preliminary data.</text>
</comment>
<dbReference type="EMBL" id="VSRQ01000005">
    <property type="protein sequence ID" value="TYK47281.1"/>
    <property type="molecule type" value="Genomic_DNA"/>
</dbReference>
<feature type="region of interest" description="Disordered" evidence="1">
    <location>
        <begin position="1"/>
        <end position="35"/>
    </location>
</feature>
<keyword evidence="2" id="KW-0472">Membrane</keyword>
<accession>A0A5D3FGA4</accession>
<feature type="transmembrane region" description="Helical" evidence="2">
    <location>
        <begin position="334"/>
        <end position="356"/>
    </location>
</feature>
<name>A0A5D3FGA4_9ACTN</name>
<proteinExistence type="predicted"/>
<feature type="region of interest" description="Disordered" evidence="1">
    <location>
        <begin position="360"/>
        <end position="394"/>
    </location>
</feature>
<feature type="compositionally biased region" description="Low complexity" evidence="1">
    <location>
        <begin position="70"/>
        <end position="142"/>
    </location>
</feature>
<feature type="compositionally biased region" description="Pro residues" evidence="1">
    <location>
        <begin position="310"/>
        <end position="320"/>
    </location>
</feature>
<reference evidence="3 4" key="1">
    <citation type="submission" date="2019-08" db="EMBL/GenBank/DDBJ databases">
        <title>Actinomadura sp. nov. CYP1-5 isolated from mountain soil.</title>
        <authorList>
            <person name="Songsumanus A."/>
            <person name="Kuncharoen N."/>
            <person name="Kudo T."/>
            <person name="Yuki M."/>
            <person name="Igarashi Y."/>
            <person name="Tanasupawat S."/>
        </authorList>
    </citation>
    <scope>NUCLEOTIDE SEQUENCE [LARGE SCALE GENOMIC DNA]</scope>
    <source>
        <strain evidence="3 4">CYP1-5</strain>
    </source>
</reference>
<feature type="compositionally biased region" description="Basic and acidic residues" evidence="1">
    <location>
        <begin position="1"/>
        <end position="11"/>
    </location>
</feature>